<keyword evidence="3" id="KW-1185">Reference proteome</keyword>
<accession>A0ABD0JKL5</accession>
<dbReference type="AlphaFoldDB" id="A0ABD0JKL5"/>
<reference evidence="2 3" key="1">
    <citation type="journal article" date="2023" name="Sci. Data">
        <title>Genome assembly of the Korean intertidal mud-creeper Batillaria attramentaria.</title>
        <authorList>
            <person name="Patra A.K."/>
            <person name="Ho P.T."/>
            <person name="Jun S."/>
            <person name="Lee S.J."/>
            <person name="Kim Y."/>
            <person name="Won Y.J."/>
        </authorList>
    </citation>
    <scope>NUCLEOTIDE SEQUENCE [LARGE SCALE GENOMIC DNA]</scope>
    <source>
        <strain evidence="2">Wonlab-2016</strain>
    </source>
</reference>
<dbReference type="Gene3D" id="3.30.70.1820">
    <property type="entry name" value="L1 transposable element, RRM domain"/>
    <property type="match status" value="1"/>
</dbReference>
<evidence type="ECO:0000313" key="2">
    <source>
        <dbReference type="EMBL" id="KAK7475567.1"/>
    </source>
</evidence>
<dbReference type="EMBL" id="JACVVK020000402">
    <property type="protein sequence ID" value="KAK7475567.1"/>
    <property type="molecule type" value="Genomic_DNA"/>
</dbReference>
<sequence length="147" mass="16994">MISEINSLNGIVKAQDKRLHDYEQYGRRNNVRIYGLPEDARNESAHQTGVDVRKFCRGKHGVSLAETDIDIAHRLGSRQQDRHRSVIVKFVKFVRRNVRQQVLKQRRKLKQTGIMVTDDLPPHPSPRSPTAPEGHERCSWHTQLLVS</sequence>
<name>A0ABD0JKL5_9CAEN</name>
<protein>
    <submittedName>
        <fullName evidence="2">Uncharacterized protein</fullName>
    </submittedName>
</protein>
<feature type="region of interest" description="Disordered" evidence="1">
    <location>
        <begin position="116"/>
        <end position="138"/>
    </location>
</feature>
<evidence type="ECO:0000256" key="1">
    <source>
        <dbReference type="SAM" id="MobiDB-lite"/>
    </source>
</evidence>
<organism evidence="2 3">
    <name type="scientific">Batillaria attramentaria</name>
    <dbReference type="NCBI Taxonomy" id="370345"/>
    <lineage>
        <taxon>Eukaryota</taxon>
        <taxon>Metazoa</taxon>
        <taxon>Spiralia</taxon>
        <taxon>Lophotrochozoa</taxon>
        <taxon>Mollusca</taxon>
        <taxon>Gastropoda</taxon>
        <taxon>Caenogastropoda</taxon>
        <taxon>Sorbeoconcha</taxon>
        <taxon>Cerithioidea</taxon>
        <taxon>Batillariidae</taxon>
        <taxon>Batillaria</taxon>
    </lineage>
</organism>
<proteinExistence type="predicted"/>
<gene>
    <name evidence="2" type="ORF">BaRGS_00033200</name>
</gene>
<comment type="caution">
    <text evidence="2">The sequence shown here is derived from an EMBL/GenBank/DDBJ whole genome shotgun (WGS) entry which is preliminary data.</text>
</comment>
<evidence type="ECO:0000313" key="3">
    <source>
        <dbReference type="Proteomes" id="UP001519460"/>
    </source>
</evidence>
<dbReference type="Proteomes" id="UP001519460">
    <property type="component" value="Unassembled WGS sequence"/>
</dbReference>